<dbReference type="Pfam" id="PF00067">
    <property type="entry name" value="p450"/>
    <property type="match status" value="1"/>
</dbReference>
<evidence type="ECO:0000313" key="3">
    <source>
        <dbReference type="EMBL" id="KAF5874081.1"/>
    </source>
</evidence>
<evidence type="ECO:0000256" key="2">
    <source>
        <dbReference type="PIRSR" id="PIRSR602401-1"/>
    </source>
</evidence>
<dbReference type="InterPro" id="IPR001128">
    <property type="entry name" value="Cyt_P450"/>
</dbReference>
<keyword evidence="1" id="KW-0843">Virulence</keyword>
<dbReference type="GO" id="GO:0020037">
    <property type="term" value="F:heme binding"/>
    <property type="evidence" value="ECO:0007669"/>
    <property type="project" value="InterPro"/>
</dbReference>
<dbReference type="Proteomes" id="UP000531561">
    <property type="component" value="Unassembled WGS sequence"/>
</dbReference>
<accession>A0A8H6EJ27</accession>
<dbReference type="GO" id="GO:0005506">
    <property type="term" value="F:iron ion binding"/>
    <property type="evidence" value="ECO:0007669"/>
    <property type="project" value="InterPro"/>
</dbReference>
<dbReference type="Gene3D" id="1.10.630.10">
    <property type="entry name" value="Cytochrome P450"/>
    <property type="match status" value="1"/>
</dbReference>
<keyword evidence="2" id="KW-0408">Iron</keyword>
<feature type="binding site" description="axial binding residue" evidence="2">
    <location>
        <position position="275"/>
    </location>
    <ligand>
        <name>heme</name>
        <dbReference type="ChEBI" id="CHEBI:30413"/>
    </ligand>
    <ligandPart>
        <name>Fe</name>
        <dbReference type="ChEBI" id="CHEBI:18248"/>
    </ligandPart>
</feature>
<dbReference type="OrthoDB" id="1470350at2759"/>
<organism evidence="3 4">
    <name type="scientific">Botrytis fragariae</name>
    <dbReference type="NCBI Taxonomy" id="1964551"/>
    <lineage>
        <taxon>Eukaryota</taxon>
        <taxon>Fungi</taxon>
        <taxon>Dikarya</taxon>
        <taxon>Ascomycota</taxon>
        <taxon>Pezizomycotina</taxon>
        <taxon>Leotiomycetes</taxon>
        <taxon>Helotiales</taxon>
        <taxon>Sclerotiniaceae</taxon>
        <taxon>Botrytis</taxon>
    </lineage>
</organism>
<keyword evidence="4" id="KW-1185">Reference proteome</keyword>
<proteinExistence type="predicted"/>
<evidence type="ECO:0000313" key="4">
    <source>
        <dbReference type="Proteomes" id="UP000531561"/>
    </source>
</evidence>
<dbReference type="PANTHER" id="PTHR24305:SF168">
    <property type="entry name" value="P450, PUTATIVE (EUROFUNG)-RELATED"/>
    <property type="match status" value="1"/>
</dbReference>
<sequence>MARSIRYLTTDIISHLCFGHPFGFVKSHTDVYGFIYTLESRLSIVENFSVIVELNRMLGRISYIPCIKRFLLLQPTDTYGLGKIIGISWRVVEELFTPNTPIKKDILGSFLKHGISREQAESGITISLFARSDTTSSSLRGTLLHVATFPRVYTRLREELSGASMANAISTPITNQEATTLPYLQACIREGLRIFSPITLFRERVVHHNGDTILGHFVPANTNVGINMTGMLLDDVFGLDPDMFHPERWFEKEISKLRKMEQVQDLVFGYGGTRCLKVRIANMTLNKAIVEVRSIVIKSAILHRS</sequence>
<dbReference type="SUPFAM" id="SSF48264">
    <property type="entry name" value="Cytochrome P450"/>
    <property type="match status" value="1"/>
</dbReference>
<dbReference type="RefSeq" id="XP_037193027.1">
    <property type="nucleotide sequence ID" value="XM_037334493.1"/>
</dbReference>
<dbReference type="GO" id="GO:0004497">
    <property type="term" value="F:monooxygenase activity"/>
    <property type="evidence" value="ECO:0007669"/>
    <property type="project" value="InterPro"/>
</dbReference>
<dbReference type="GO" id="GO:0016705">
    <property type="term" value="F:oxidoreductase activity, acting on paired donors, with incorporation or reduction of molecular oxygen"/>
    <property type="evidence" value="ECO:0007669"/>
    <property type="project" value="InterPro"/>
</dbReference>
<dbReference type="EMBL" id="JABFCT010000007">
    <property type="protein sequence ID" value="KAF5874081.1"/>
    <property type="molecule type" value="Genomic_DNA"/>
</dbReference>
<protein>
    <submittedName>
        <fullName evidence="3">Putative cytochrome p450 protein</fullName>
    </submittedName>
</protein>
<keyword evidence="2" id="KW-0349">Heme</keyword>
<dbReference type="PANTHER" id="PTHR24305">
    <property type="entry name" value="CYTOCHROME P450"/>
    <property type="match status" value="1"/>
</dbReference>
<dbReference type="InterPro" id="IPR002401">
    <property type="entry name" value="Cyt_P450_E_grp-I"/>
</dbReference>
<comment type="caution">
    <text evidence="3">The sequence shown here is derived from an EMBL/GenBank/DDBJ whole genome shotgun (WGS) entry which is preliminary data.</text>
</comment>
<reference evidence="3 4" key="1">
    <citation type="journal article" date="2020" name="Phytopathology">
        <title>A high-quality genome resource of Botrytis fragariae, a new and rapidly spreading fungal pathogen causing strawberry gray mold in the U.S.A.</title>
        <authorList>
            <person name="Wu Y."/>
            <person name="Saski C.A."/>
            <person name="Schnabel G."/>
            <person name="Xiao S."/>
            <person name="Hu M."/>
        </authorList>
    </citation>
    <scope>NUCLEOTIDE SEQUENCE [LARGE SCALE GENOMIC DNA]</scope>
    <source>
        <strain evidence="3 4">BVB16</strain>
    </source>
</reference>
<dbReference type="InterPro" id="IPR050121">
    <property type="entry name" value="Cytochrome_P450_monoxygenase"/>
</dbReference>
<name>A0A8H6EJ27_9HELO</name>
<evidence type="ECO:0000256" key="1">
    <source>
        <dbReference type="ARBA" id="ARBA00023026"/>
    </source>
</evidence>
<dbReference type="InterPro" id="IPR036396">
    <property type="entry name" value="Cyt_P450_sf"/>
</dbReference>
<dbReference type="AlphaFoldDB" id="A0A8H6EJ27"/>
<dbReference type="GeneID" id="59258185"/>
<keyword evidence="2" id="KW-0479">Metal-binding</keyword>
<gene>
    <name evidence="3" type="ORF">Bfra_004088ia</name>
</gene>
<comment type="cofactor">
    <cofactor evidence="2">
        <name>heme</name>
        <dbReference type="ChEBI" id="CHEBI:30413"/>
    </cofactor>
</comment>
<dbReference type="PRINTS" id="PR00463">
    <property type="entry name" value="EP450I"/>
</dbReference>